<dbReference type="AlphaFoldDB" id="C6H8M1"/>
<dbReference type="EMBL" id="GG692421">
    <property type="protein sequence ID" value="EER42654.1"/>
    <property type="molecule type" value="Genomic_DNA"/>
</dbReference>
<evidence type="ECO:0000256" key="2">
    <source>
        <dbReference type="ARBA" id="ARBA00022771"/>
    </source>
</evidence>
<accession>C6H8M1</accession>
<dbReference type="HOGENOM" id="CLU_877072_0_0_1"/>
<feature type="region of interest" description="Disordered" evidence="5">
    <location>
        <begin position="1"/>
        <end position="81"/>
    </location>
</feature>
<dbReference type="Proteomes" id="UP000002624">
    <property type="component" value="Unassembled WGS sequence"/>
</dbReference>
<dbReference type="InterPro" id="IPR013083">
    <property type="entry name" value="Znf_RING/FYVE/PHD"/>
</dbReference>
<evidence type="ECO:0000256" key="1">
    <source>
        <dbReference type="ARBA" id="ARBA00022723"/>
    </source>
</evidence>
<keyword evidence="1" id="KW-0479">Metal-binding</keyword>
<dbReference type="GO" id="GO:0000285">
    <property type="term" value="F:1-phosphatidylinositol-3-phosphate 5-kinase activity"/>
    <property type="evidence" value="ECO:0007669"/>
    <property type="project" value="TreeGrafter"/>
</dbReference>
<keyword evidence="2 4" id="KW-0863">Zinc-finger</keyword>
<evidence type="ECO:0000256" key="4">
    <source>
        <dbReference type="PROSITE-ProRule" id="PRU00091"/>
    </source>
</evidence>
<reference evidence="8" key="1">
    <citation type="submission" date="2009-05" db="EMBL/GenBank/DDBJ databases">
        <title>The genome sequence of Ajellomyces capsulatus strain H143.</title>
        <authorList>
            <person name="Champion M."/>
            <person name="Cuomo C.A."/>
            <person name="Ma L.-J."/>
            <person name="Henn M.R."/>
            <person name="Sil A."/>
            <person name="Goldman B."/>
            <person name="Young S.K."/>
            <person name="Kodira C.D."/>
            <person name="Zeng Q."/>
            <person name="Koehrsen M."/>
            <person name="Alvarado L."/>
            <person name="Berlin A.M."/>
            <person name="Borenstein D."/>
            <person name="Chen Z."/>
            <person name="Engels R."/>
            <person name="Freedman E."/>
            <person name="Gellesch M."/>
            <person name="Goldberg J."/>
            <person name="Griggs A."/>
            <person name="Gujja S."/>
            <person name="Heiman D.I."/>
            <person name="Hepburn T.A."/>
            <person name="Howarth C."/>
            <person name="Jen D."/>
            <person name="Larson L."/>
            <person name="Lewis B."/>
            <person name="Mehta T."/>
            <person name="Park D."/>
            <person name="Pearson M."/>
            <person name="Roberts A."/>
            <person name="Saif S."/>
            <person name="Shea T.D."/>
            <person name="Shenoy N."/>
            <person name="Sisk P."/>
            <person name="Stolte C."/>
            <person name="Sykes S."/>
            <person name="Walk T."/>
            <person name="White J."/>
            <person name="Yandava C."/>
            <person name="Klein B."/>
            <person name="McEwen J.G."/>
            <person name="Puccia R."/>
            <person name="Goldman G.H."/>
            <person name="Felipe M.S."/>
            <person name="Nino-Vega G."/>
            <person name="San-Blas G."/>
            <person name="Taylor J.W."/>
            <person name="Mendoza L."/>
            <person name="Galagan J.E."/>
            <person name="Nusbaum C."/>
            <person name="Birren B.W."/>
        </authorList>
    </citation>
    <scope>NUCLEOTIDE SEQUENCE [LARGE SCALE GENOMIC DNA]</scope>
    <source>
        <strain evidence="8">H143</strain>
    </source>
</reference>
<proteinExistence type="predicted"/>
<dbReference type="PROSITE" id="PS50178">
    <property type="entry name" value="ZF_FYVE"/>
    <property type="match status" value="1"/>
</dbReference>
<sequence length="317" mass="35418">MTDKEQSSTHSSKVSFKERPKVTPKISQSRLPGFGPSRIPSSESNGQHQFTLTPPHVSFHVDNSGLATQEPKYHPARSRQEVPPFRSRLLGKEFWMRDENAKDCFHCGEPFSTFRRKHHCRTCGQIFDAKCTSLIPGADFGHSGSIRVCRPCESKIIAYQDDSSDLSGDDMSPIVINTRSPDTMSNGNISRLSVADDDASSVVSQSVDHVLKTPTMAIPATRRAGDGNNRRSAILEFDSDRQLARPSSSRSLKSSINGRQHSIGHKRHHSRHQYIRSFKAYHEDRAPFHACCRGYERESCCGFTGITIMIDLASTVR</sequence>
<protein>
    <recommendedName>
        <fullName evidence="6">FYVE-type domain-containing protein</fullName>
    </recommendedName>
</protein>
<dbReference type="GO" id="GO:0010008">
    <property type="term" value="C:endosome membrane"/>
    <property type="evidence" value="ECO:0007669"/>
    <property type="project" value="TreeGrafter"/>
</dbReference>
<evidence type="ECO:0000256" key="5">
    <source>
        <dbReference type="SAM" id="MobiDB-lite"/>
    </source>
</evidence>
<keyword evidence="3" id="KW-0862">Zinc</keyword>
<dbReference type="PANTHER" id="PTHR45748">
    <property type="entry name" value="1-PHOSPHATIDYLINOSITOL 3-PHOSPHATE 5-KINASE-RELATED"/>
    <property type="match status" value="1"/>
</dbReference>
<feature type="region of interest" description="Disordered" evidence="5">
    <location>
        <begin position="246"/>
        <end position="270"/>
    </location>
</feature>
<dbReference type="VEuPathDB" id="FungiDB:HCDG_02552"/>
<organism evidence="7 8">
    <name type="scientific">Ajellomyces capsulatus (strain H143)</name>
    <name type="common">Darling's disease fungus</name>
    <name type="synonym">Histoplasma capsulatum</name>
    <dbReference type="NCBI Taxonomy" id="544712"/>
    <lineage>
        <taxon>Eukaryota</taxon>
        <taxon>Fungi</taxon>
        <taxon>Dikarya</taxon>
        <taxon>Ascomycota</taxon>
        <taxon>Pezizomycotina</taxon>
        <taxon>Eurotiomycetes</taxon>
        <taxon>Eurotiomycetidae</taxon>
        <taxon>Onygenales</taxon>
        <taxon>Ajellomycetaceae</taxon>
        <taxon>Histoplasma</taxon>
    </lineage>
</organism>
<dbReference type="STRING" id="544712.C6H8M1"/>
<name>C6H8M1_AJECH</name>
<dbReference type="GO" id="GO:0046854">
    <property type="term" value="P:phosphatidylinositol phosphate biosynthetic process"/>
    <property type="evidence" value="ECO:0007669"/>
    <property type="project" value="TreeGrafter"/>
</dbReference>
<evidence type="ECO:0000313" key="8">
    <source>
        <dbReference type="Proteomes" id="UP000002624"/>
    </source>
</evidence>
<dbReference type="InterPro" id="IPR011011">
    <property type="entry name" value="Znf_FYVE_PHD"/>
</dbReference>
<dbReference type="PANTHER" id="PTHR45748:SF7">
    <property type="entry name" value="1-PHOSPHATIDYLINOSITOL 3-PHOSPHATE 5-KINASE-RELATED"/>
    <property type="match status" value="1"/>
</dbReference>
<gene>
    <name evidence="7" type="ORF">HCDG_02552</name>
</gene>
<dbReference type="GO" id="GO:0008270">
    <property type="term" value="F:zinc ion binding"/>
    <property type="evidence" value="ECO:0007669"/>
    <property type="project" value="UniProtKB-KW"/>
</dbReference>
<evidence type="ECO:0000259" key="6">
    <source>
        <dbReference type="PROSITE" id="PS50178"/>
    </source>
</evidence>
<evidence type="ECO:0000313" key="7">
    <source>
        <dbReference type="EMBL" id="EER42654.1"/>
    </source>
</evidence>
<dbReference type="SMART" id="SM00064">
    <property type="entry name" value="FYVE"/>
    <property type="match status" value="1"/>
</dbReference>
<dbReference type="InterPro" id="IPR017455">
    <property type="entry name" value="Znf_FYVE-rel"/>
</dbReference>
<dbReference type="Gene3D" id="3.30.40.10">
    <property type="entry name" value="Zinc/RING finger domain, C3HC4 (zinc finger)"/>
    <property type="match status" value="1"/>
</dbReference>
<feature type="domain" description="FYVE-type" evidence="6">
    <location>
        <begin position="98"/>
        <end position="157"/>
    </location>
</feature>
<evidence type="ECO:0000256" key="3">
    <source>
        <dbReference type="ARBA" id="ARBA00022833"/>
    </source>
</evidence>
<dbReference type="Pfam" id="PF01363">
    <property type="entry name" value="FYVE"/>
    <property type="match status" value="1"/>
</dbReference>
<dbReference type="GO" id="GO:0000329">
    <property type="term" value="C:fungal-type vacuole membrane"/>
    <property type="evidence" value="ECO:0007669"/>
    <property type="project" value="TreeGrafter"/>
</dbReference>
<dbReference type="FunFam" id="3.30.40.10:FF:000283">
    <property type="entry name" value="1-phosphatidylinositol-3-phosphate 5-kinase (Fab1)"/>
    <property type="match status" value="1"/>
</dbReference>
<feature type="compositionally biased region" description="Polar residues" evidence="5">
    <location>
        <begin position="39"/>
        <end position="52"/>
    </location>
</feature>
<dbReference type="SUPFAM" id="SSF57903">
    <property type="entry name" value="FYVE/PHD zinc finger"/>
    <property type="match status" value="1"/>
</dbReference>
<dbReference type="InterPro" id="IPR000306">
    <property type="entry name" value="Znf_FYVE"/>
</dbReference>